<organism evidence="1 2">
    <name type="scientific">Rattus norvegicus</name>
    <name type="common">Rat</name>
    <dbReference type="NCBI Taxonomy" id="10116"/>
    <lineage>
        <taxon>Eukaryota</taxon>
        <taxon>Metazoa</taxon>
        <taxon>Chordata</taxon>
        <taxon>Craniata</taxon>
        <taxon>Vertebrata</taxon>
        <taxon>Euteleostomi</taxon>
        <taxon>Mammalia</taxon>
        <taxon>Eutheria</taxon>
        <taxon>Euarchontoglires</taxon>
        <taxon>Glires</taxon>
        <taxon>Rodentia</taxon>
        <taxon>Myomorpha</taxon>
        <taxon>Muroidea</taxon>
        <taxon>Muridae</taxon>
        <taxon>Murinae</taxon>
        <taxon>Rattus</taxon>
    </lineage>
</organism>
<gene>
    <name evidence="1" type="ORF">rCG_55691</name>
</gene>
<proteinExistence type="predicted"/>
<accession>A6JQM1</accession>
<protein>
    <submittedName>
        <fullName evidence="1">RCG55691</fullName>
    </submittedName>
</protein>
<evidence type="ECO:0000313" key="1">
    <source>
        <dbReference type="EMBL" id="EDL92066.1"/>
    </source>
</evidence>
<evidence type="ECO:0000313" key="2">
    <source>
        <dbReference type="Proteomes" id="UP000234681"/>
    </source>
</evidence>
<reference evidence="1 2" key="1">
    <citation type="submission" date="2005-09" db="EMBL/GenBank/DDBJ databases">
        <authorList>
            <person name="Mural R.J."/>
            <person name="Li P.W."/>
            <person name="Adams M.D."/>
            <person name="Amanatides P.G."/>
            <person name="Baden-Tillson H."/>
            <person name="Barnstead M."/>
            <person name="Chin S.H."/>
            <person name="Dew I."/>
            <person name="Evans C.A."/>
            <person name="Ferriera S."/>
            <person name="Flanigan M."/>
            <person name="Fosler C."/>
            <person name="Glodek A."/>
            <person name="Gu Z."/>
            <person name="Holt R.A."/>
            <person name="Jennings D."/>
            <person name="Kraft C.L."/>
            <person name="Lu F."/>
            <person name="Nguyen T."/>
            <person name="Nusskern D.R."/>
            <person name="Pfannkoch C.M."/>
            <person name="Sitter C."/>
            <person name="Sutton G.G."/>
            <person name="Venter J.C."/>
            <person name="Wang Z."/>
            <person name="Woodage T."/>
            <person name="Zheng X.H."/>
            <person name="Zhong F."/>
        </authorList>
    </citation>
    <scope>NUCLEOTIDE SEQUENCE [LARGE SCALE GENOMIC DNA]</scope>
    <source>
        <strain>BN</strain>
        <strain evidence="2">Sprague-Dawley</strain>
    </source>
</reference>
<dbReference type="Proteomes" id="UP000234681">
    <property type="component" value="Chromosome 9"/>
</dbReference>
<dbReference type="EMBL" id="CH473997">
    <property type="protein sequence ID" value="EDL92066.1"/>
    <property type="molecule type" value="Genomic_DNA"/>
</dbReference>
<sequence length="57" mass="6581">MPEHHRKHWQDPAFRRGSDHLYALPHLKGRTGLLPCVLVTLLMQRHSKGSGEGERNK</sequence>
<dbReference type="AlphaFoldDB" id="A6JQM1"/>
<name>A6JQM1_RAT</name>